<dbReference type="AlphaFoldDB" id="A0A4Y8D866"/>
<feature type="region of interest" description="Disordered" evidence="2">
    <location>
        <begin position="557"/>
        <end position="583"/>
    </location>
</feature>
<accession>A0A4Y8D866</accession>
<dbReference type="PANTHER" id="PTHR37535:SF4">
    <property type="entry name" value="FLUG DOMAIN-CONTAINING PROTEIN"/>
    <property type="match status" value="1"/>
</dbReference>
<evidence type="ECO:0000256" key="2">
    <source>
        <dbReference type="SAM" id="MobiDB-lite"/>
    </source>
</evidence>
<dbReference type="InterPro" id="IPR021842">
    <property type="entry name" value="DUF3435"/>
</dbReference>
<sequence length="583" mass="67612">MLDIIAWREAQRTKNTSQEQSPICKRRISTPVKVLYAKLRKEWERYPIAIQICQVNLLTWLLSFRTVVIPNAEPDLETLQALTVWWATEGKGKLDDKPSISTLMYKIGRFAFMYRHEYGNSIHDDTIARVHDFIQTDLKDDFGIRDTEYEKTVADWSIVFAYNLGCIFLLIADDGERIGAVVSSDCYRKDNVALCYKDIKLFRMPDREPDLSPQFKLETKYNNRKNERGNPKKFLEQTYFIMDTPGSCVVSWLLALMFLDKAFEHYSTPSELFRPNSSSRLETPINFRKDIMDIPLFRRLVGKGSRKLSQTLPISSTSVTEDAQRVVSAAGFPQRFTFYSIRRGLSNALHDNMENVDTSRIKQLMGHSGLLDAIFLRYYQSRKVNIDSGNIFRQELPRAERTQTLNMRSKRDVTAPRVLSTQQRDELYAQDTEIQRLLKTRERLHQELKDLSELEINEERRERIGEESRVIWKQLGTRKTILRKYGLRALRKEHFESIAERGAQASNTDPPEASTELQTLRHELAQALFPQDSKTTSTLLAVEQLVAHGTHTQLSIIRGRKRKKAPLGSLEPREKRIRGNSEL</sequence>
<evidence type="ECO:0000256" key="1">
    <source>
        <dbReference type="SAM" id="Coils"/>
    </source>
</evidence>
<protein>
    <submittedName>
        <fullName evidence="3">Uncharacterized protein</fullName>
    </submittedName>
</protein>
<dbReference type="PANTHER" id="PTHR37535">
    <property type="entry name" value="FLUG DOMAIN PROTEIN"/>
    <property type="match status" value="1"/>
</dbReference>
<evidence type="ECO:0000313" key="4">
    <source>
        <dbReference type="Proteomes" id="UP000297299"/>
    </source>
</evidence>
<keyword evidence="1" id="KW-0175">Coiled coil</keyword>
<reference evidence="3 4" key="1">
    <citation type="submission" date="2017-11" db="EMBL/GenBank/DDBJ databases">
        <title>Comparative genomics of Botrytis spp.</title>
        <authorList>
            <person name="Valero-Jimenez C.A."/>
            <person name="Tapia P."/>
            <person name="Veloso J."/>
            <person name="Silva-Moreno E."/>
            <person name="Staats M."/>
            <person name="Valdes J.H."/>
            <person name="Van Kan J.A.L."/>
        </authorList>
    </citation>
    <scope>NUCLEOTIDE SEQUENCE [LARGE SCALE GENOMIC DNA]</scope>
    <source>
        <strain evidence="3 4">MUCL2830</strain>
    </source>
</reference>
<dbReference type="OrthoDB" id="4485682at2759"/>
<comment type="caution">
    <text evidence="3">The sequence shown here is derived from an EMBL/GenBank/DDBJ whole genome shotgun (WGS) entry which is preliminary data.</text>
</comment>
<dbReference type="EMBL" id="PHWZ01000078">
    <property type="protein sequence ID" value="TEY73429.1"/>
    <property type="molecule type" value="Genomic_DNA"/>
</dbReference>
<dbReference type="Pfam" id="PF11917">
    <property type="entry name" value="DUF3435"/>
    <property type="match status" value="1"/>
</dbReference>
<proteinExistence type="predicted"/>
<dbReference type="STRING" id="38488.A0A4Y8D866"/>
<organism evidence="3 4">
    <name type="scientific">Botryotinia calthae</name>
    <dbReference type="NCBI Taxonomy" id="38488"/>
    <lineage>
        <taxon>Eukaryota</taxon>
        <taxon>Fungi</taxon>
        <taxon>Dikarya</taxon>
        <taxon>Ascomycota</taxon>
        <taxon>Pezizomycotina</taxon>
        <taxon>Leotiomycetes</taxon>
        <taxon>Helotiales</taxon>
        <taxon>Sclerotiniaceae</taxon>
        <taxon>Botryotinia</taxon>
    </lineage>
</organism>
<keyword evidence="4" id="KW-1185">Reference proteome</keyword>
<gene>
    <name evidence="3" type="ORF">BOTCAL_0078g00220</name>
</gene>
<feature type="compositionally biased region" description="Basic and acidic residues" evidence="2">
    <location>
        <begin position="571"/>
        <end position="583"/>
    </location>
</feature>
<name>A0A4Y8D866_9HELO</name>
<feature type="coiled-coil region" evidence="1">
    <location>
        <begin position="434"/>
        <end position="461"/>
    </location>
</feature>
<evidence type="ECO:0000313" key="3">
    <source>
        <dbReference type="EMBL" id="TEY73429.1"/>
    </source>
</evidence>
<dbReference type="Proteomes" id="UP000297299">
    <property type="component" value="Unassembled WGS sequence"/>
</dbReference>